<sequence length="136" mass="15026">MTSTLEYLEHGLSTHMVNKLPQLAPLVFLSYVAPPDIIRLEQAEHRSLRPQPFSICKDALNESLSEDSFLYPTGLDGEAAMRKEFASFFNTYFNPSLKVEEDHISTSSGCASVLDSLMCTICDEGDIVMAFAPVAC</sequence>
<dbReference type="EMBL" id="PQXO01000263">
    <property type="protein sequence ID" value="TGO86953.1"/>
    <property type="molecule type" value="Genomic_DNA"/>
</dbReference>
<protein>
    <recommendedName>
        <fullName evidence="1">Aminotransferase class I/classII large domain-containing protein</fullName>
    </recommendedName>
</protein>
<evidence type="ECO:0000313" key="3">
    <source>
        <dbReference type="Proteomes" id="UP000297280"/>
    </source>
</evidence>
<evidence type="ECO:0000313" key="2">
    <source>
        <dbReference type="EMBL" id="TGO86953.1"/>
    </source>
</evidence>
<proteinExistence type="predicted"/>
<dbReference type="SUPFAM" id="SSF53383">
    <property type="entry name" value="PLP-dependent transferases"/>
    <property type="match status" value="1"/>
</dbReference>
<dbReference type="GO" id="GO:0030170">
    <property type="term" value="F:pyridoxal phosphate binding"/>
    <property type="evidence" value="ECO:0007669"/>
    <property type="project" value="InterPro"/>
</dbReference>
<dbReference type="Proteomes" id="UP000297280">
    <property type="component" value="Unassembled WGS sequence"/>
</dbReference>
<dbReference type="InterPro" id="IPR015422">
    <property type="entry name" value="PyrdxlP-dep_Trfase_small"/>
</dbReference>
<keyword evidence="3" id="KW-1185">Reference proteome</keyword>
<organism evidence="2 3">
    <name type="scientific">Botrytis porri</name>
    <dbReference type="NCBI Taxonomy" id="87229"/>
    <lineage>
        <taxon>Eukaryota</taxon>
        <taxon>Fungi</taxon>
        <taxon>Dikarya</taxon>
        <taxon>Ascomycota</taxon>
        <taxon>Pezizomycotina</taxon>
        <taxon>Leotiomycetes</taxon>
        <taxon>Helotiales</taxon>
        <taxon>Sclerotiniaceae</taxon>
        <taxon>Botrytis</taxon>
    </lineage>
</organism>
<dbReference type="InterPro" id="IPR015421">
    <property type="entry name" value="PyrdxlP-dep_Trfase_major"/>
</dbReference>
<name>A0A4Z1KLM4_9HELO</name>
<comment type="caution">
    <text evidence="2">The sequence shown here is derived from an EMBL/GenBank/DDBJ whole genome shotgun (WGS) entry which is preliminary data.</text>
</comment>
<accession>A0A4Z1KLM4</accession>
<reference evidence="2 3" key="1">
    <citation type="submission" date="2017-12" db="EMBL/GenBank/DDBJ databases">
        <title>Comparative genomics of Botrytis spp.</title>
        <authorList>
            <person name="Valero-Jimenez C.A."/>
            <person name="Tapia P."/>
            <person name="Veloso J."/>
            <person name="Silva-Moreno E."/>
            <person name="Staats M."/>
            <person name="Valdes J.H."/>
            <person name="Van Kan J.A.L."/>
        </authorList>
    </citation>
    <scope>NUCLEOTIDE SEQUENCE [LARGE SCALE GENOMIC DNA]</scope>
    <source>
        <strain evidence="2 3">MUCL3349</strain>
    </source>
</reference>
<dbReference type="InterPro" id="IPR004839">
    <property type="entry name" value="Aminotransferase_I/II_large"/>
</dbReference>
<dbReference type="InterPro" id="IPR015424">
    <property type="entry name" value="PyrdxlP-dep_Trfase"/>
</dbReference>
<dbReference type="Pfam" id="PF00155">
    <property type="entry name" value="Aminotran_1_2"/>
    <property type="match status" value="1"/>
</dbReference>
<evidence type="ECO:0000259" key="1">
    <source>
        <dbReference type="Pfam" id="PF00155"/>
    </source>
</evidence>
<dbReference type="Gene3D" id="3.40.640.10">
    <property type="entry name" value="Type I PLP-dependent aspartate aminotransferase-like (Major domain)"/>
    <property type="match status" value="1"/>
</dbReference>
<dbReference type="AlphaFoldDB" id="A0A4Z1KLM4"/>
<dbReference type="STRING" id="87229.A0A4Z1KLM4"/>
<gene>
    <name evidence="2" type="ORF">BPOR_0264g00110</name>
</gene>
<dbReference type="Gene3D" id="3.90.1150.10">
    <property type="entry name" value="Aspartate Aminotransferase, domain 1"/>
    <property type="match status" value="1"/>
</dbReference>
<feature type="domain" description="Aminotransferase class I/classII large" evidence="1">
    <location>
        <begin position="56"/>
        <end position="133"/>
    </location>
</feature>